<proteinExistence type="predicted"/>
<dbReference type="InterPro" id="IPR036388">
    <property type="entry name" value="WH-like_DNA-bd_sf"/>
</dbReference>
<dbReference type="Pfam" id="PF00126">
    <property type="entry name" value="HTH_1"/>
    <property type="match status" value="1"/>
</dbReference>
<name>A0A6B0SPF9_9EURY</name>
<sequence length="79" mass="8443">MAQQDASTPENAFEPHVAIGDVTVDRRDVEMLRAIDDHGSMQAAADALGRSYPHLQRRVVELEAAAGDLTERVRGGSGG</sequence>
<feature type="non-terminal residue" evidence="2">
    <location>
        <position position="79"/>
    </location>
</feature>
<comment type="caution">
    <text evidence="2">The sequence shown here is derived from an EMBL/GenBank/DDBJ whole genome shotgun (WGS) entry which is preliminary data.</text>
</comment>
<reference evidence="2 3" key="1">
    <citation type="submission" date="2019-12" db="EMBL/GenBank/DDBJ databases">
        <title>Isolation and characterization of three novel carbon monoxide-oxidizing members of Halobacteria from salione crusts and soils.</title>
        <authorList>
            <person name="Myers M.R."/>
            <person name="King G.M."/>
        </authorList>
    </citation>
    <scope>NUCLEOTIDE SEQUENCE [LARGE SCALE GENOMIC DNA]</scope>
    <source>
        <strain evidence="2 3">PCN9</strain>
    </source>
</reference>
<organism evidence="2 3">
    <name type="scientific">Halobacterium bonnevillei</name>
    <dbReference type="NCBI Taxonomy" id="2692200"/>
    <lineage>
        <taxon>Archaea</taxon>
        <taxon>Methanobacteriati</taxon>
        <taxon>Methanobacteriota</taxon>
        <taxon>Stenosarchaea group</taxon>
        <taxon>Halobacteria</taxon>
        <taxon>Halobacteriales</taxon>
        <taxon>Halobacteriaceae</taxon>
        <taxon>Halobacterium</taxon>
    </lineage>
</organism>
<dbReference type="InterPro" id="IPR000847">
    <property type="entry name" value="LysR_HTH_N"/>
</dbReference>
<dbReference type="InterPro" id="IPR036390">
    <property type="entry name" value="WH_DNA-bd_sf"/>
</dbReference>
<dbReference type="EMBL" id="WUUU01000255">
    <property type="protein sequence ID" value="MXR22356.1"/>
    <property type="molecule type" value="Genomic_DNA"/>
</dbReference>
<evidence type="ECO:0000313" key="2">
    <source>
        <dbReference type="EMBL" id="MXR22356.1"/>
    </source>
</evidence>
<evidence type="ECO:0000313" key="3">
    <source>
        <dbReference type="Proteomes" id="UP000471521"/>
    </source>
</evidence>
<dbReference type="OrthoDB" id="70912at2157"/>
<dbReference type="SUPFAM" id="SSF46785">
    <property type="entry name" value="Winged helix' DNA-binding domain"/>
    <property type="match status" value="1"/>
</dbReference>
<dbReference type="Proteomes" id="UP000471521">
    <property type="component" value="Unassembled WGS sequence"/>
</dbReference>
<evidence type="ECO:0000259" key="1">
    <source>
        <dbReference type="Pfam" id="PF00126"/>
    </source>
</evidence>
<accession>A0A6B0SPF9</accession>
<gene>
    <name evidence="2" type="ORF">GRX66_17845</name>
</gene>
<dbReference type="Gene3D" id="1.10.10.10">
    <property type="entry name" value="Winged helix-like DNA-binding domain superfamily/Winged helix DNA-binding domain"/>
    <property type="match status" value="1"/>
</dbReference>
<feature type="domain" description="HTH lysR-type" evidence="1">
    <location>
        <begin position="27"/>
        <end position="68"/>
    </location>
</feature>
<dbReference type="GO" id="GO:0003700">
    <property type="term" value="F:DNA-binding transcription factor activity"/>
    <property type="evidence" value="ECO:0007669"/>
    <property type="project" value="InterPro"/>
</dbReference>
<dbReference type="RefSeq" id="WP_159527703.1">
    <property type="nucleotide sequence ID" value="NZ_WUUU01000255.1"/>
</dbReference>
<protein>
    <submittedName>
        <fullName evidence="2">LysR family transcriptional regulator</fullName>
    </submittedName>
</protein>
<dbReference type="AlphaFoldDB" id="A0A6B0SPF9"/>
<keyword evidence="3" id="KW-1185">Reference proteome</keyword>